<dbReference type="AlphaFoldDB" id="A0A9N9EJA6"/>
<feature type="non-terminal residue" evidence="1">
    <location>
        <position position="59"/>
    </location>
</feature>
<feature type="non-terminal residue" evidence="1">
    <location>
        <position position="1"/>
    </location>
</feature>
<comment type="caution">
    <text evidence="1">The sequence shown here is derived from an EMBL/GenBank/DDBJ whole genome shotgun (WGS) entry which is preliminary data.</text>
</comment>
<sequence>HKGSSQVHGIYCCSIKTLSFLAYILRGCECELEQYSEDIPKFVIRLLQNCPPEASGTRK</sequence>
<protein>
    <submittedName>
        <fullName evidence="1">4640_t:CDS:1</fullName>
    </submittedName>
</protein>
<dbReference type="InterPro" id="IPR046807">
    <property type="entry name" value="Tra1_central"/>
</dbReference>
<proteinExistence type="predicted"/>
<evidence type="ECO:0000313" key="1">
    <source>
        <dbReference type="EMBL" id="CAG8680695.1"/>
    </source>
</evidence>
<dbReference type="OrthoDB" id="5570127at2759"/>
<organism evidence="1 2">
    <name type="scientific">Paraglomus brasilianum</name>
    <dbReference type="NCBI Taxonomy" id="144538"/>
    <lineage>
        <taxon>Eukaryota</taxon>
        <taxon>Fungi</taxon>
        <taxon>Fungi incertae sedis</taxon>
        <taxon>Mucoromycota</taxon>
        <taxon>Glomeromycotina</taxon>
        <taxon>Glomeromycetes</taxon>
        <taxon>Paraglomerales</taxon>
        <taxon>Paraglomeraceae</taxon>
        <taxon>Paraglomus</taxon>
    </lineage>
</organism>
<dbReference type="Pfam" id="PF20175">
    <property type="entry name" value="Tra1_central"/>
    <property type="match status" value="1"/>
</dbReference>
<name>A0A9N9EJA6_9GLOM</name>
<dbReference type="EMBL" id="CAJVPI010006914">
    <property type="protein sequence ID" value="CAG8680695.1"/>
    <property type="molecule type" value="Genomic_DNA"/>
</dbReference>
<dbReference type="Proteomes" id="UP000789739">
    <property type="component" value="Unassembled WGS sequence"/>
</dbReference>
<keyword evidence="2" id="KW-1185">Reference proteome</keyword>
<evidence type="ECO:0000313" key="2">
    <source>
        <dbReference type="Proteomes" id="UP000789739"/>
    </source>
</evidence>
<gene>
    <name evidence="1" type="ORF">PBRASI_LOCUS11789</name>
</gene>
<reference evidence="1" key="1">
    <citation type="submission" date="2021-06" db="EMBL/GenBank/DDBJ databases">
        <authorList>
            <person name="Kallberg Y."/>
            <person name="Tangrot J."/>
            <person name="Rosling A."/>
        </authorList>
    </citation>
    <scope>NUCLEOTIDE SEQUENCE</scope>
    <source>
        <strain evidence="1">BR232B</strain>
    </source>
</reference>
<accession>A0A9N9EJA6</accession>